<name>A0AAD9F6H4_DISEL</name>
<proteinExistence type="predicted"/>
<keyword evidence="2" id="KW-1185">Reference proteome</keyword>
<sequence length="114" mass="13054">MPFCKRTILPKDVCKLSARPRLQEEVFGDLADVCGFTMCSVLRQLSDLSRHSVGILEELEGELVSACHRSARLEGRVARVQRRVTELLSKPPPLRVSSYYLHQWCPSFFTFFPL</sequence>
<evidence type="ECO:0000313" key="1">
    <source>
        <dbReference type="EMBL" id="KAK1890001.1"/>
    </source>
</evidence>
<protein>
    <submittedName>
        <fullName evidence="1">NHS-like protein 2</fullName>
    </submittedName>
</protein>
<dbReference type="AlphaFoldDB" id="A0AAD9F6H4"/>
<gene>
    <name evidence="1" type="ORF">KUDE01_014674</name>
</gene>
<comment type="caution">
    <text evidence="1">The sequence shown here is derived from an EMBL/GenBank/DDBJ whole genome shotgun (WGS) entry which is preliminary data.</text>
</comment>
<evidence type="ECO:0000313" key="2">
    <source>
        <dbReference type="Proteomes" id="UP001228049"/>
    </source>
</evidence>
<accession>A0AAD9F6H4</accession>
<organism evidence="1 2">
    <name type="scientific">Dissostichus eleginoides</name>
    <name type="common">Patagonian toothfish</name>
    <name type="synonym">Dissostichus amissus</name>
    <dbReference type="NCBI Taxonomy" id="100907"/>
    <lineage>
        <taxon>Eukaryota</taxon>
        <taxon>Metazoa</taxon>
        <taxon>Chordata</taxon>
        <taxon>Craniata</taxon>
        <taxon>Vertebrata</taxon>
        <taxon>Euteleostomi</taxon>
        <taxon>Actinopterygii</taxon>
        <taxon>Neopterygii</taxon>
        <taxon>Teleostei</taxon>
        <taxon>Neoteleostei</taxon>
        <taxon>Acanthomorphata</taxon>
        <taxon>Eupercaria</taxon>
        <taxon>Perciformes</taxon>
        <taxon>Notothenioidei</taxon>
        <taxon>Nototheniidae</taxon>
        <taxon>Dissostichus</taxon>
    </lineage>
</organism>
<dbReference type="Proteomes" id="UP001228049">
    <property type="component" value="Unassembled WGS sequence"/>
</dbReference>
<dbReference type="GO" id="GO:0030154">
    <property type="term" value="P:cell differentiation"/>
    <property type="evidence" value="ECO:0007669"/>
    <property type="project" value="TreeGrafter"/>
</dbReference>
<dbReference type="EMBL" id="JASDAP010000016">
    <property type="protein sequence ID" value="KAK1890001.1"/>
    <property type="molecule type" value="Genomic_DNA"/>
</dbReference>
<reference evidence="1" key="1">
    <citation type="submission" date="2023-04" db="EMBL/GenBank/DDBJ databases">
        <title>Chromosome-level genome of Chaenocephalus aceratus.</title>
        <authorList>
            <person name="Park H."/>
        </authorList>
    </citation>
    <scope>NUCLEOTIDE SEQUENCE</scope>
    <source>
        <strain evidence="1">DE</strain>
        <tissue evidence="1">Muscle</tissue>
    </source>
</reference>
<dbReference type="Gene3D" id="1.20.5.340">
    <property type="match status" value="1"/>
</dbReference>
<dbReference type="PANTHER" id="PTHR23039">
    <property type="entry name" value="NANCE-HORAN SYNDROME PROTEIN"/>
    <property type="match status" value="1"/>
</dbReference>
<dbReference type="PANTHER" id="PTHR23039:SF2">
    <property type="entry name" value="NHS-LIKE PROTEIN 2"/>
    <property type="match status" value="1"/>
</dbReference>